<proteinExistence type="inferred from homology"/>
<evidence type="ECO:0000256" key="3">
    <source>
        <dbReference type="ARBA" id="ARBA00022448"/>
    </source>
</evidence>
<dbReference type="SUPFAM" id="SSF53850">
    <property type="entry name" value="Periplasmic binding protein-like II"/>
    <property type="match status" value="1"/>
</dbReference>
<accession>A0A0M7A0K7</accession>
<dbReference type="Gene3D" id="3.40.190.10">
    <property type="entry name" value="Periplasmic binding protein-like II"/>
    <property type="match status" value="1"/>
</dbReference>
<protein>
    <submittedName>
        <fullName evidence="6">Dipeptide-binding protein</fullName>
    </submittedName>
</protein>
<dbReference type="GeneID" id="97669213"/>
<organism evidence="6 7">
    <name type="scientific">Roseibium album</name>
    <dbReference type="NCBI Taxonomy" id="311410"/>
    <lineage>
        <taxon>Bacteria</taxon>
        <taxon>Pseudomonadati</taxon>
        <taxon>Pseudomonadota</taxon>
        <taxon>Alphaproteobacteria</taxon>
        <taxon>Hyphomicrobiales</taxon>
        <taxon>Stappiaceae</taxon>
        <taxon>Roseibium</taxon>
    </lineage>
</organism>
<dbReference type="GO" id="GO:0043190">
    <property type="term" value="C:ATP-binding cassette (ABC) transporter complex"/>
    <property type="evidence" value="ECO:0007669"/>
    <property type="project" value="InterPro"/>
</dbReference>
<dbReference type="PANTHER" id="PTHR30290:SF10">
    <property type="entry name" value="PERIPLASMIC OLIGOPEPTIDE-BINDING PROTEIN-RELATED"/>
    <property type="match status" value="1"/>
</dbReference>
<dbReference type="Proteomes" id="UP000049983">
    <property type="component" value="Unassembled WGS sequence"/>
</dbReference>
<keyword evidence="4" id="KW-0732">Signal</keyword>
<dbReference type="RefSeq" id="WP_055119590.1">
    <property type="nucleotide sequence ID" value="NZ_CXWA01000007.1"/>
</dbReference>
<dbReference type="Pfam" id="PF00496">
    <property type="entry name" value="SBP_bac_5"/>
    <property type="match status" value="1"/>
</dbReference>
<dbReference type="OrthoDB" id="9803988at2"/>
<evidence type="ECO:0000256" key="4">
    <source>
        <dbReference type="ARBA" id="ARBA00022729"/>
    </source>
</evidence>
<name>A0A0M7A0K7_9HYPH</name>
<dbReference type="Gene3D" id="3.90.76.10">
    <property type="entry name" value="Dipeptide-binding Protein, Domain 1"/>
    <property type="match status" value="1"/>
</dbReference>
<dbReference type="AlphaFoldDB" id="A0A0M7A0K7"/>
<evidence type="ECO:0000256" key="1">
    <source>
        <dbReference type="ARBA" id="ARBA00004418"/>
    </source>
</evidence>
<dbReference type="GO" id="GO:0030288">
    <property type="term" value="C:outer membrane-bounded periplasmic space"/>
    <property type="evidence" value="ECO:0007669"/>
    <property type="project" value="UniProtKB-ARBA"/>
</dbReference>
<evidence type="ECO:0000259" key="5">
    <source>
        <dbReference type="Pfam" id="PF00496"/>
    </source>
</evidence>
<dbReference type="GO" id="GO:0015833">
    <property type="term" value="P:peptide transport"/>
    <property type="evidence" value="ECO:0007669"/>
    <property type="project" value="TreeGrafter"/>
</dbReference>
<dbReference type="InterPro" id="IPR030678">
    <property type="entry name" value="Peptide/Ni-bd"/>
</dbReference>
<sequence>MTKSKNPELLNNLEKAARTGGISKREFLQYSMLAGVTASTATGLWTSQAKAQPKRGGTFRYGVHDGNTSDNHDPGTYQSVYSIQLAHTHRSYLTEITEENGLGPDMATGWEASPDAKVWTFELNTDAVFHDGRKFTANDAVASLNHHRGEKSTSAAKALLDSVVDIKVDGDKHIVIELDQGFADLPWIMTDYHLVMLPAKDDGSVDWESGVGAGPYQIEQNEFGIGTTLVRHDGWHREGAWFDRIDMTVLNDPNARQTALVTGDVDAISSVDLKTMALLQRHPDVELDNIPSGSAITLPMFCDVAPFDNVDVRMALKLAIDREEIVEKIVFGTGTPGNDFHVSPNMPYFPADIPQRTYDPEKAKWHLKQAGVDNLSVSLSAADSVLPGAVDMIVLYSEQAKKAGIDIKPVREANDGYWSDVWLKKPWVFVKWGARPTPDNMFTLAYKDDAAWNEAHWKNARFNELLLQAKAELDETRRGEMYHEMCTLARDDGGTIIPMFVNFVYARRKNVKHGPSVASSWETDGARGTHRWWFEG</sequence>
<evidence type="ECO:0000256" key="2">
    <source>
        <dbReference type="ARBA" id="ARBA00005695"/>
    </source>
</evidence>
<dbReference type="PROSITE" id="PS51318">
    <property type="entry name" value="TAT"/>
    <property type="match status" value="1"/>
</dbReference>
<dbReference type="Gene3D" id="3.10.105.10">
    <property type="entry name" value="Dipeptide-binding Protein, Domain 3"/>
    <property type="match status" value="1"/>
</dbReference>
<dbReference type="CDD" id="cd08503">
    <property type="entry name" value="PBP2_NikA_DppA_OppA_like_17"/>
    <property type="match status" value="1"/>
</dbReference>
<reference evidence="7" key="1">
    <citation type="submission" date="2015-07" db="EMBL/GenBank/DDBJ databases">
        <authorList>
            <person name="Rodrigo-Torres Lidia"/>
            <person name="Arahal R.David."/>
        </authorList>
    </citation>
    <scope>NUCLEOTIDE SEQUENCE [LARGE SCALE GENOMIC DNA]</scope>
    <source>
        <strain evidence="7">CECT 5096</strain>
    </source>
</reference>
<dbReference type="STRING" id="311410.LA5095_04824"/>
<feature type="domain" description="Solute-binding protein family 5" evidence="5">
    <location>
        <begin position="103"/>
        <end position="449"/>
    </location>
</feature>
<dbReference type="InterPro" id="IPR006311">
    <property type="entry name" value="TAT_signal"/>
</dbReference>
<dbReference type="InterPro" id="IPR000914">
    <property type="entry name" value="SBP_5_dom"/>
</dbReference>
<dbReference type="GO" id="GO:1904680">
    <property type="term" value="F:peptide transmembrane transporter activity"/>
    <property type="evidence" value="ECO:0007669"/>
    <property type="project" value="TreeGrafter"/>
</dbReference>
<keyword evidence="3" id="KW-0813">Transport</keyword>
<keyword evidence="7" id="KW-1185">Reference proteome</keyword>
<dbReference type="EMBL" id="CXWC01000003">
    <property type="protein sequence ID" value="CTQ68419.1"/>
    <property type="molecule type" value="Genomic_DNA"/>
</dbReference>
<comment type="similarity">
    <text evidence="2">Belongs to the bacterial solute-binding protein 5 family.</text>
</comment>
<comment type="subcellular location">
    <subcellularLocation>
        <location evidence="1">Periplasm</location>
    </subcellularLocation>
</comment>
<dbReference type="PANTHER" id="PTHR30290">
    <property type="entry name" value="PERIPLASMIC BINDING COMPONENT OF ABC TRANSPORTER"/>
    <property type="match status" value="1"/>
</dbReference>
<dbReference type="PIRSF" id="PIRSF002741">
    <property type="entry name" value="MppA"/>
    <property type="match status" value="1"/>
</dbReference>
<evidence type="ECO:0000313" key="6">
    <source>
        <dbReference type="EMBL" id="CTQ68419.1"/>
    </source>
</evidence>
<dbReference type="InterPro" id="IPR039424">
    <property type="entry name" value="SBP_5"/>
</dbReference>
<evidence type="ECO:0000313" key="7">
    <source>
        <dbReference type="Proteomes" id="UP000049983"/>
    </source>
</evidence>
<gene>
    <name evidence="6" type="primary">dppA_4</name>
    <name evidence="6" type="ORF">LA5096_01803</name>
</gene>